<dbReference type="AlphaFoldDB" id="W7BEI1"/>
<keyword evidence="1" id="KW-0449">Lipoprotein</keyword>
<proteinExistence type="predicted"/>
<dbReference type="EMBL" id="AODE01000039">
    <property type="protein sequence ID" value="EUJ25539.1"/>
    <property type="molecule type" value="Genomic_DNA"/>
</dbReference>
<accession>W7BEI1</accession>
<comment type="caution">
    <text evidence="1">The sequence shown here is derived from an EMBL/GenBank/DDBJ whole genome shotgun (WGS) entry which is preliminary data.</text>
</comment>
<dbReference type="Proteomes" id="UP000019254">
    <property type="component" value="Unassembled WGS sequence"/>
</dbReference>
<evidence type="ECO:0000313" key="2">
    <source>
        <dbReference type="Proteomes" id="UP000019254"/>
    </source>
</evidence>
<dbReference type="PROSITE" id="PS51257">
    <property type="entry name" value="PROKAR_LIPOPROTEIN"/>
    <property type="match status" value="1"/>
</dbReference>
<keyword evidence="2" id="KW-1185">Reference proteome</keyword>
<gene>
    <name evidence="1" type="ORF">PCORN_16838</name>
</gene>
<organism evidence="1 2">
    <name type="scientific">Listeria cornellensis FSL F6-0969</name>
    <dbReference type="NCBI Taxonomy" id="1265820"/>
    <lineage>
        <taxon>Bacteria</taxon>
        <taxon>Bacillati</taxon>
        <taxon>Bacillota</taxon>
        <taxon>Bacilli</taxon>
        <taxon>Bacillales</taxon>
        <taxon>Listeriaceae</taxon>
        <taxon>Listeria</taxon>
    </lineage>
</organism>
<protein>
    <submittedName>
        <fullName evidence="1">Lipoprotein</fullName>
    </submittedName>
</protein>
<dbReference type="RefSeq" id="WP_036081996.1">
    <property type="nucleotide sequence ID" value="NZ_AODE01000039.1"/>
</dbReference>
<reference evidence="1 2" key="1">
    <citation type="journal article" date="2014" name="Int. J. Syst. Evol. Microbiol.">
        <title>Listeria floridensis sp. nov., Listeria aquatica sp. nov., Listeria cornellensis sp. nov., Listeria riparia sp. nov. and Listeria grandensis sp. nov., from agricultural and natural environments.</title>
        <authorList>
            <person name="den Bakker H.C."/>
            <person name="Warchocki S."/>
            <person name="Wright E.M."/>
            <person name="Allred A.F."/>
            <person name="Ahlstrom C."/>
            <person name="Manuel C.S."/>
            <person name="Stasiewicz M.J."/>
            <person name="Burrell A."/>
            <person name="Roof S."/>
            <person name="Strawn L."/>
            <person name="Fortes E.D."/>
            <person name="Nightingale K.K."/>
            <person name="Kephart D."/>
            <person name="Wiedmann M."/>
        </authorList>
    </citation>
    <scope>NUCLEOTIDE SEQUENCE [LARGE SCALE GENOMIC DNA]</scope>
    <source>
        <strain evidence="2">FSL F6-969</strain>
    </source>
</reference>
<dbReference type="OrthoDB" id="2360560at2"/>
<sequence>MKKAIIALVVIVLSVAVFVTACSSPKSDFMSSFRNLIKNKQYTAEFTLQPTEISGFSVFDSLNPDALLASNLKVKTSGDSERDVTHHTFGLHIGGFPALDITAHALRNGNTGQIFMPTNDFFQTSVPVTYVLDAATNSVFSEVLADNQDMRDKHLDLLQVLQNVTNKVVDEKTANEQADQIRAVVEKTIILLYKQLNGLEKSNYRATDGKITLTLNEKQLAEFANAWLEEFYSNQDFLKIYADIADLTESEAKEKWHTMNKNAQETLKNLVQNDEAQLGVTMTLQPDADKGIKQLVMAVDYENKEMNQKLKFDFTVELLDFEKIPTTPSKEGVVTEKKV</sequence>
<dbReference type="STRING" id="1265820.PCORN_16838"/>
<name>W7BEI1_9LIST</name>
<evidence type="ECO:0000313" key="1">
    <source>
        <dbReference type="EMBL" id="EUJ25539.1"/>
    </source>
</evidence>
<dbReference type="PATRIC" id="fig|1265820.5.peg.3330"/>